<reference evidence="1" key="1">
    <citation type="journal article" date="2023" name="Mol. Biol. Evol.">
        <title>Third-Generation Sequencing Reveals the Adaptive Role of the Epigenome in Three Deep-Sea Polychaetes.</title>
        <authorList>
            <person name="Perez M."/>
            <person name="Aroh O."/>
            <person name="Sun Y."/>
            <person name="Lan Y."/>
            <person name="Juniper S.K."/>
            <person name="Young C.R."/>
            <person name="Angers B."/>
            <person name="Qian P.Y."/>
        </authorList>
    </citation>
    <scope>NUCLEOTIDE SEQUENCE</scope>
    <source>
        <strain evidence="1">R07B-5</strain>
    </source>
</reference>
<dbReference type="AlphaFoldDB" id="A0AAD9JFR7"/>
<evidence type="ECO:0000313" key="2">
    <source>
        <dbReference type="Proteomes" id="UP001209878"/>
    </source>
</evidence>
<gene>
    <name evidence="1" type="ORF">NP493_2482g00003</name>
</gene>
<evidence type="ECO:0000313" key="1">
    <source>
        <dbReference type="EMBL" id="KAK2152343.1"/>
    </source>
</evidence>
<protein>
    <submittedName>
        <fullName evidence="1">Uncharacterized protein</fullName>
    </submittedName>
</protein>
<sequence>MVNPTFNNRSYARCRSPLRPTTCPFDIRGVVFPAPYAFLPKVMGRP</sequence>
<name>A0AAD9JFR7_RIDPI</name>
<proteinExistence type="predicted"/>
<keyword evidence="2" id="KW-1185">Reference proteome</keyword>
<dbReference type="EMBL" id="JAODUO010002467">
    <property type="protein sequence ID" value="KAK2152343.1"/>
    <property type="molecule type" value="Genomic_DNA"/>
</dbReference>
<dbReference type="Proteomes" id="UP001209878">
    <property type="component" value="Unassembled WGS sequence"/>
</dbReference>
<organism evidence="1 2">
    <name type="scientific">Ridgeia piscesae</name>
    <name type="common">Tubeworm</name>
    <dbReference type="NCBI Taxonomy" id="27915"/>
    <lineage>
        <taxon>Eukaryota</taxon>
        <taxon>Metazoa</taxon>
        <taxon>Spiralia</taxon>
        <taxon>Lophotrochozoa</taxon>
        <taxon>Annelida</taxon>
        <taxon>Polychaeta</taxon>
        <taxon>Sedentaria</taxon>
        <taxon>Canalipalpata</taxon>
        <taxon>Sabellida</taxon>
        <taxon>Siboglinidae</taxon>
        <taxon>Ridgeia</taxon>
    </lineage>
</organism>
<accession>A0AAD9JFR7</accession>
<comment type="caution">
    <text evidence="1">The sequence shown here is derived from an EMBL/GenBank/DDBJ whole genome shotgun (WGS) entry which is preliminary data.</text>
</comment>